<gene>
    <name evidence="4" type="ORF">DARMORV10_A08P05280.1</name>
</gene>
<feature type="domain" description="Prolamin-like" evidence="3">
    <location>
        <begin position="143"/>
        <end position="189"/>
    </location>
</feature>
<proteinExistence type="predicted"/>
<accession>A0A816ZPS8</accession>
<dbReference type="InterPro" id="IPR008502">
    <property type="entry name" value="Prolamin-like"/>
</dbReference>
<dbReference type="PANTHER" id="PTHR31181">
    <property type="entry name" value="EGG CELL-SECRETED PROTEIN 1.4"/>
    <property type="match status" value="1"/>
</dbReference>
<sequence length="213" mass="23282">MSIKHVFFFIVFVCVVVSANAQLPQFPIPFPFPLPFQPSPGIPGLPDVAKCWSSVMDIPGCIIEIYTSILTGQFGHMGPSCCKAFLEAEANCFPKLPFNPLFPLKEQFSAKAQLPQFPIPFPFPLPFQPSPGIPGLPDVAKSKCWSSVMDIPGCIIEIYTSILTGQFGHMGPSCCKAFLEAEANCFPKLPFNPLFPLKEQCSRIANATPPTTK</sequence>
<feature type="signal peptide" evidence="2">
    <location>
        <begin position="1"/>
        <end position="21"/>
    </location>
</feature>
<dbReference type="PANTHER" id="PTHR31181:SF54">
    <property type="entry name" value="CYSTEINE RICH PEPTIDE-RELATED"/>
    <property type="match status" value="1"/>
</dbReference>
<dbReference type="Pfam" id="PF05617">
    <property type="entry name" value="Prolamin_like"/>
    <property type="match status" value="2"/>
</dbReference>
<evidence type="ECO:0000313" key="4">
    <source>
        <dbReference type="EMBL" id="CAF2219681.1"/>
    </source>
</evidence>
<protein>
    <submittedName>
        <fullName evidence="4">(rape) hypothetical protein</fullName>
    </submittedName>
</protein>
<feature type="domain" description="Prolamin-like" evidence="3">
    <location>
        <begin position="50"/>
        <end position="96"/>
    </location>
</feature>
<name>A0A816ZPS8_BRANA</name>
<organism evidence="4">
    <name type="scientific">Brassica napus</name>
    <name type="common">Rape</name>
    <dbReference type="NCBI Taxonomy" id="3708"/>
    <lineage>
        <taxon>Eukaryota</taxon>
        <taxon>Viridiplantae</taxon>
        <taxon>Streptophyta</taxon>
        <taxon>Embryophyta</taxon>
        <taxon>Tracheophyta</taxon>
        <taxon>Spermatophyta</taxon>
        <taxon>Magnoliopsida</taxon>
        <taxon>eudicotyledons</taxon>
        <taxon>Gunneridae</taxon>
        <taxon>Pentapetalae</taxon>
        <taxon>rosids</taxon>
        <taxon>malvids</taxon>
        <taxon>Brassicales</taxon>
        <taxon>Brassicaceae</taxon>
        <taxon>Brassiceae</taxon>
        <taxon>Brassica</taxon>
    </lineage>
</organism>
<keyword evidence="1 2" id="KW-0732">Signal</keyword>
<reference evidence="4" key="1">
    <citation type="submission" date="2021-01" db="EMBL/GenBank/DDBJ databases">
        <authorList>
            <consortium name="Genoscope - CEA"/>
            <person name="William W."/>
        </authorList>
    </citation>
    <scope>NUCLEOTIDE SEQUENCE</scope>
</reference>
<evidence type="ECO:0000256" key="1">
    <source>
        <dbReference type="ARBA" id="ARBA00022729"/>
    </source>
</evidence>
<dbReference type="Proteomes" id="UP001295469">
    <property type="component" value="Chromosome A08"/>
</dbReference>
<evidence type="ECO:0000256" key="2">
    <source>
        <dbReference type="SAM" id="SignalP"/>
    </source>
</evidence>
<dbReference type="AlphaFoldDB" id="A0A816ZPS8"/>
<feature type="chain" id="PRO_5032790511" evidence="2">
    <location>
        <begin position="22"/>
        <end position="213"/>
    </location>
</feature>
<dbReference type="EMBL" id="HG994362">
    <property type="protein sequence ID" value="CAF2219681.1"/>
    <property type="molecule type" value="Genomic_DNA"/>
</dbReference>
<evidence type="ECO:0000259" key="3">
    <source>
        <dbReference type="Pfam" id="PF05617"/>
    </source>
</evidence>